<evidence type="ECO:0000313" key="3">
    <source>
        <dbReference type="EMBL" id="KZW02718.1"/>
    </source>
</evidence>
<dbReference type="Pfam" id="PF12937">
    <property type="entry name" value="F-box-like"/>
    <property type="match status" value="1"/>
</dbReference>
<evidence type="ECO:0000313" key="4">
    <source>
        <dbReference type="Proteomes" id="UP000077266"/>
    </source>
</evidence>
<dbReference type="Gene3D" id="3.80.10.10">
    <property type="entry name" value="Ribonuclease Inhibitor"/>
    <property type="match status" value="1"/>
</dbReference>
<dbReference type="InterPro" id="IPR001810">
    <property type="entry name" value="F-box_dom"/>
</dbReference>
<keyword evidence="1" id="KW-0812">Transmembrane</keyword>
<organism evidence="3 4">
    <name type="scientific">Exidia glandulosa HHB12029</name>
    <dbReference type="NCBI Taxonomy" id="1314781"/>
    <lineage>
        <taxon>Eukaryota</taxon>
        <taxon>Fungi</taxon>
        <taxon>Dikarya</taxon>
        <taxon>Basidiomycota</taxon>
        <taxon>Agaricomycotina</taxon>
        <taxon>Agaricomycetes</taxon>
        <taxon>Auriculariales</taxon>
        <taxon>Exidiaceae</taxon>
        <taxon>Exidia</taxon>
    </lineage>
</organism>
<evidence type="ECO:0000259" key="2">
    <source>
        <dbReference type="Pfam" id="PF12937"/>
    </source>
</evidence>
<keyword evidence="1" id="KW-1133">Transmembrane helix</keyword>
<dbReference type="OrthoDB" id="3172239at2759"/>
<dbReference type="EMBL" id="KV425887">
    <property type="protein sequence ID" value="KZW02718.1"/>
    <property type="molecule type" value="Genomic_DNA"/>
</dbReference>
<accession>A0A165PVA6</accession>
<dbReference type="InParanoid" id="A0A165PVA6"/>
<protein>
    <recommendedName>
        <fullName evidence="2">F-box domain-containing protein</fullName>
    </recommendedName>
</protein>
<dbReference type="STRING" id="1314781.A0A165PVA6"/>
<dbReference type="Proteomes" id="UP000077266">
    <property type="component" value="Unassembled WGS sequence"/>
</dbReference>
<reference evidence="3 4" key="1">
    <citation type="journal article" date="2016" name="Mol. Biol. Evol.">
        <title>Comparative Genomics of Early-Diverging Mushroom-Forming Fungi Provides Insights into the Origins of Lignocellulose Decay Capabilities.</title>
        <authorList>
            <person name="Nagy L.G."/>
            <person name="Riley R."/>
            <person name="Tritt A."/>
            <person name="Adam C."/>
            <person name="Daum C."/>
            <person name="Floudas D."/>
            <person name="Sun H."/>
            <person name="Yadav J.S."/>
            <person name="Pangilinan J."/>
            <person name="Larsson K.H."/>
            <person name="Matsuura K."/>
            <person name="Barry K."/>
            <person name="Labutti K."/>
            <person name="Kuo R."/>
            <person name="Ohm R.A."/>
            <person name="Bhattacharya S.S."/>
            <person name="Shirouzu T."/>
            <person name="Yoshinaga Y."/>
            <person name="Martin F.M."/>
            <person name="Grigoriev I.V."/>
            <person name="Hibbett D.S."/>
        </authorList>
    </citation>
    <scope>NUCLEOTIDE SEQUENCE [LARGE SCALE GENOMIC DNA]</scope>
    <source>
        <strain evidence="3 4">HHB12029</strain>
    </source>
</reference>
<name>A0A165PVA6_EXIGL</name>
<proteinExistence type="predicted"/>
<feature type="transmembrane region" description="Helical" evidence="1">
    <location>
        <begin position="57"/>
        <end position="80"/>
    </location>
</feature>
<gene>
    <name evidence="3" type="ORF">EXIGLDRAFT_732960</name>
</gene>
<feature type="domain" description="F-box" evidence="2">
    <location>
        <begin position="110"/>
        <end position="156"/>
    </location>
</feature>
<keyword evidence="1" id="KW-0472">Membrane</keyword>
<keyword evidence="4" id="KW-1185">Reference proteome</keyword>
<dbReference type="InterPro" id="IPR032675">
    <property type="entry name" value="LRR_dom_sf"/>
</dbReference>
<evidence type="ECO:0000256" key="1">
    <source>
        <dbReference type="SAM" id="Phobius"/>
    </source>
</evidence>
<dbReference type="InterPro" id="IPR036047">
    <property type="entry name" value="F-box-like_dom_sf"/>
</dbReference>
<dbReference type="AlphaFoldDB" id="A0A165PVA6"/>
<sequence length="604" mass="65687">MTHHLGTAMLDYCPHPGLALLSNSPPPPSFLASATPLMHYLKYLTQWVWSTLTLHNIAIVCAIAVVVLPALTCFIIDIFFPPPLPPPAVPQQPAPTAPTTATDPSVEGPINSLPAELLVEVLVNLNPGRPHFDDLYAAMRVCWAWRRSAFCAPHLWCAIELGHTMPAAQFNAYLWRSKTVPLSVTLGSGASELHVALLISHMHRLRALQLAPIPASDALTQLLLRPAPVLQCFRIAVGGGTNQSHWRLPHALFAGQAPVLKELHALSHQLPDIGCMALAKVERFEPGHTLGVRTRDPTPADIATVLRSLPALLTAVVGAPSAAPANSPLPAIRCPTNLQYLHVLSMTTSGFTDVTRAGLSQMLNELSLPTVIIYRADAAVVHDTFACPVNNAPVAHLLLMRTESGGRLILSAAAGHARRSFGHARRSFVSVPVVEFAKTLQDTFIFSGLTALTLSGILPTSDLSLPAMPLLCQLQVVFTWDFKPESCFFKAIRSRNLHISWLVPQLRELSVHYGTRFGIVFAKDIAPLSTARPFISAGDVAHFITHTLAFGNGNERLDRLRVSQCLQIEEVGGHASVEFEELRALAIEFRFDSDESCFCNRCLS</sequence>
<dbReference type="SUPFAM" id="SSF81383">
    <property type="entry name" value="F-box domain"/>
    <property type="match status" value="1"/>
</dbReference>